<keyword evidence="1" id="KW-0479">Metal-binding</keyword>
<dbReference type="PANTHER" id="PTHR28657:SF5">
    <property type="entry name" value="INDOLEAMINE 2,3-DIOXYGENASE"/>
    <property type="match status" value="1"/>
</dbReference>
<evidence type="ECO:0000256" key="2">
    <source>
        <dbReference type="ARBA" id="ARBA00023004"/>
    </source>
</evidence>
<reference evidence="3 4" key="1">
    <citation type="journal article" date="2016" name="Nat. Commun.">
        <title>Thousands of microbial genomes shed light on interconnected biogeochemical processes in an aquifer system.</title>
        <authorList>
            <person name="Anantharaman K."/>
            <person name="Brown C.T."/>
            <person name="Hug L.A."/>
            <person name="Sharon I."/>
            <person name="Castelle C.J."/>
            <person name="Probst A.J."/>
            <person name="Thomas B.C."/>
            <person name="Singh A."/>
            <person name="Wilkins M.J."/>
            <person name="Karaoz U."/>
            <person name="Brodie E.L."/>
            <person name="Williams K.H."/>
            <person name="Hubbard S.S."/>
            <person name="Banfield J.F."/>
        </authorList>
    </citation>
    <scope>NUCLEOTIDE SEQUENCE [LARGE SCALE GENOMIC DNA]</scope>
</reference>
<sequence length="402" mass="46243">MTKQEISALTPKDFDIDTERGFLPSREPRLPTPSVYPRAVLAEQGLALPKILTSGKIREIFKPGLDRVPKIDLQFLKNDRQALDETMRYFSFLAHAYVYAPGEEPAKILPASIAVPFYKCAKLLGRPPVLSYDSYALHNWFRLDPTKPIELGNIAIAQNFLGGIDEDWFILVHVDIEARAGKIPAECLFEIQARTEKTAPFASLALALMAQRQEKMLDTMKRMPEHCDPYIYYTRVRPYLFGWSERSPLPNGVIYEGVDEFEGKPQKFFGETGAQSSIVPVLYAYLGIEFKKDGFMHYLMEMRKYMPAGHRKFIEFLENTNVGWGTLREYFMKTGDVYKESAYNRCVDLLVEFLELHYNFAKNYIADQEQKWASNPTRSGTGGTEFLKYLREHIETVRAHII</sequence>
<evidence type="ECO:0000256" key="1">
    <source>
        <dbReference type="ARBA" id="ARBA00022723"/>
    </source>
</evidence>
<protein>
    <recommendedName>
        <fullName evidence="5">Indoleamine 2,3-dioxygenase</fullName>
    </recommendedName>
</protein>
<evidence type="ECO:0008006" key="5">
    <source>
        <dbReference type="Google" id="ProtNLM"/>
    </source>
</evidence>
<dbReference type="GO" id="GO:0019441">
    <property type="term" value="P:L-tryptophan catabolic process to kynurenine"/>
    <property type="evidence" value="ECO:0007669"/>
    <property type="project" value="InterPro"/>
</dbReference>
<dbReference type="Gene3D" id="1.20.58.480">
    <property type="match status" value="1"/>
</dbReference>
<dbReference type="AlphaFoldDB" id="A0A1G2F0Q4"/>
<keyword evidence="2" id="KW-0408">Iron</keyword>
<dbReference type="InterPro" id="IPR037217">
    <property type="entry name" value="Trp/Indoleamine_2_3_dOase-like"/>
</dbReference>
<dbReference type="GO" id="GO:0016491">
    <property type="term" value="F:oxidoreductase activity"/>
    <property type="evidence" value="ECO:0007669"/>
    <property type="project" value="UniProtKB-ARBA"/>
</dbReference>
<dbReference type="Proteomes" id="UP000177486">
    <property type="component" value="Unassembled WGS sequence"/>
</dbReference>
<dbReference type="Pfam" id="PF01231">
    <property type="entry name" value="IDO"/>
    <property type="match status" value="1"/>
</dbReference>
<organism evidence="3 4">
    <name type="scientific">Candidatus Niyogibacteria bacterium RIFCSPLOWO2_01_FULL_45_48</name>
    <dbReference type="NCBI Taxonomy" id="1801724"/>
    <lineage>
        <taxon>Bacteria</taxon>
        <taxon>Candidatus Niyogiibacteriota</taxon>
    </lineage>
</organism>
<proteinExistence type="predicted"/>
<accession>A0A1G2F0Q4</accession>
<dbReference type="GO" id="GO:0020037">
    <property type="term" value="F:heme binding"/>
    <property type="evidence" value="ECO:0007669"/>
    <property type="project" value="InterPro"/>
</dbReference>
<comment type="caution">
    <text evidence="3">The sequence shown here is derived from an EMBL/GenBank/DDBJ whole genome shotgun (WGS) entry which is preliminary data.</text>
</comment>
<gene>
    <name evidence="3" type="ORF">A2931_03215</name>
</gene>
<evidence type="ECO:0000313" key="3">
    <source>
        <dbReference type="EMBL" id="OGZ31352.1"/>
    </source>
</evidence>
<dbReference type="InterPro" id="IPR000898">
    <property type="entry name" value="Indolamine_dOase"/>
</dbReference>
<dbReference type="PANTHER" id="PTHR28657">
    <property type="entry name" value="INDOLEAMINE 2,3-DIOXYGENASE"/>
    <property type="match status" value="1"/>
</dbReference>
<evidence type="ECO:0000313" key="4">
    <source>
        <dbReference type="Proteomes" id="UP000177486"/>
    </source>
</evidence>
<dbReference type="SUPFAM" id="SSF140959">
    <property type="entry name" value="Indolic compounds 2,3-dioxygenase-like"/>
    <property type="match status" value="1"/>
</dbReference>
<dbReference type="EMBL" id="MHMQ01000003">
    <property type="protein sequence ID" value="OGZ31352.1"/>
    <property type="molecule type" value="Genomic_DNA"/>
</dbReference>
<dbReference type="GO" id="GO:0046872">
    <property type="term" value="F:metal ion binding"/>
    <property type="evidence" value="ECO:0007669"/>
    <property type="project" value="UniProtKB-KW"/>
</dbReference>
<name>A0A1G2F0Q4_9BACT</name>